<keyword evidence="2 4" id="KW-0378">Hydrolase</keyword>
<dbReference type="OrthoDB" id="9768786at2"/>
<dbReference type="GO" id="GO:0031218">
    <property type="term" value="F:arabinogalactan endo-1,4-beta-galactosidase activity"/>
    <property type="evidence" value="ECO:0007669"/>
    <property type="project" value="UniProtKB-EC"/>
</dbReference>
<dbReference type="STRING" id="1121131.SAMN02745229_00988"/>
<evidence type="ECO:0000313" key="7">
    <source>
        <dbReference type="Proteomes" id="UP000184278"/>
    </source>
</evidence>
<name>A0A1M5WC56_BUTFI</name>
<reference evidence="7" key="1">
    <citation type="submission" date="2016-11" db="EMBL/GenBank/DDBJ databases">
        <authorList>
            <person name="Varghese N."/>
            <person name="Submissions S."/>
        </authorList>
    </citation>
    <scope>NUCLEOTIDE SEQUENCE [LARGE SCALE GENOMIC DNA]</scope>
    <source>
        <strain evidence="7">DSM 3071</strain>
    </source>
</reference>
<evidence type="ECO:0000313" key="6">
    <source>
        <dbReference type="EMBL" id="SHH84793.1"/>
    </source>
</evidence>
<organism evidence="6 7">
    <name type="scientific">Butyrivibrio fibrisolvens DSM 3071</name>
    <dbReference type="NCBI Taxonomy" id="1121131"/>
    <lineage>
        <taxon>Bacteria</taxon>
        <taxon>Bacillati</taxon>
        <taxon>Bacillota</taxon>
        <taxon>Clostridia</taxon>
        <taxon>Lachnospirales</taxon>
        <taxon>Lachnospiraceae</taxon>
        <taxon>Butyrivibrio</taxon>
    </lineage>
</organism>
<keyword evidence="3 4" id="KW-0326">Glycosidase</keyword>
<dbReference type="PANTHER" id="PTHR34983:SF2">
    <property type="entry name" value="ENDO-BETA-1,4-GALACTANASE"/>
    <property type="match status" value="1"/>
</dbReference>
<feature type="region of interest" description="Disordered" evidence="5">
    <location>
        <begin position="27"/>
        <end position="83"/>
    </location>
</feature>
<evidence type="ECO:0000256" key="5">
    <source>
        <dbReference type="SAM" id="MobiDB-lite"/>
    </source>
</evidence>
<protein>
    <recommendedName>
        <fullName evidence="4">Arabinogalactan endo-beta-1,4-galactanase</fullName>
        <ecNumber evidence="4">3.2.1.89</ecNumber>
    </recommendedName>
</protein>
<comment type="catalytic activity">
    <reaction evidence="4">
        <text>The enzyme specifically hydrolyzes (1-&gt;4)-beta-D-galactosidic linkages in type I arabinogalactans.</text>
        <dbReference type="EC" id="3.2.1.89"/>
    </reaction>
</comment>
<dbReference type="InterPro" id="IPR017853">
    <property type="entry name" value="GH"/>
</dbReference>
<dbReference type="PANTHER" id="PTHR34983">
    <property type="entry name" value="ARABINOGALACTAN ENDO-BETA-1,4-GALACTANASE A"/>
    <property type="match status" value="1"/>
</dbReference>
<evidence type="ECO:0000256" key="4">
    <source>
        <dbReference type="RuleBase" id="RU361192"/>
    </source>
</evidence>
<keyword evidence="7" id="KW-1185">Reference proteome</keyword>
<accession>A0A1M5WC56</accession>
<dbReference type="PROSITE" id="PS51257">
    <property type="entry name" value="PROKAR_LIPOPROTEIN"/>
    <property type="match status" value="1"/>
</dbReference>
<evidence type="ECO:0000256" key="3">
    <source>
        <dbReference type="ARBA" id="ARBA00023295"/>
    </source>
</evidence>
<dbReference type="Pfam" id="PF07745">
    <property type="entry name" value="Glyco_hydro_53"/>
    <property type="match status" value="1"/>
</dbReference>
<gene>
    <name evidence="6" type="ORF">SAMN02745229_00988</name>
</gene>
<feature type="compositionally biased region" description="Polar residues" evidence="5">
    <location>
        <begin position="34"/>
        <end position="47"/>
    </location>
</feature>
<dbReference type="Proteomes" id="UP000184278">
    <property type="component" value="Unassembled WGS sequence"/>
</dbReference>
<evidence type="ECO:0000256" key="1">
    <source>
        <dbReference type="ARBA" id="ARBA00010687"/>
    </source>
</evidence>
<dbReference type="SUPFAM" id="SSF51445">
    <property type="entry name" value="(Trans)glycosidases"/>
    <property type="match status" value="1"/>
</dbReference>
<dbReference type="GO" id="GO:0045490">
    <property type="term" value="P:pectin catabolic process"/>
    <property type="evidence" value="ECO:0007669"/>
    <property type="project" value="TreeGrafter"/>
</dbReference>
<dbReference type="InterPro" id="IPR011683">
    <property type="entry name" value="Glyco_hydro_53"/>
</dbReference>
<evidence type="ECO:0000256" key="2">
    <source>
        <dbReference type="ARBA" id="ARBA00022801"/>
    </source>
</evidence>
<dbReference type="AlphaFoldDB" id="A0A1M5WC56"/>
<feature type="compositionally biased region" description="Polar residues" evidence="5">
    <location>
        <begin position="61"/>
        <end position="79"/>
    </location>
</feature>
<dbReference type="EMBL" id="FQXK01000007">
    <property type="protein sequence ID" value="SHH84793.1"/>
    <property type="molecule type" value="Genomic_DNA"/>
</dbReference>
<proteinExistence type="inferred from homology"/>
<dbReference type="Gene3D" id="3.20.20.80">
    <property type="entry name" value="Glycosidases"/>
    <property type="match status" value="1"/>
</dbReference>
<dbReference type="GO" id="GO:0015926">
    <property type="term" value="F:glucosidase activity"/>
    <property type="evidence" value="ECO:0007669"/>
    <property type="project" value="InterPro"/>
</dbReference>
<dbReference type="GeneID" id="89510101"/>
<sequence length="469" mass="51415">MKRRVGSLFIAAILGISAISGCGKSGTVADAKTDSGQASTQDSNGNNVADIAGKNEEAEVTESQNTDVTEVNTEVSGSSDTEDETWKAAIEGLSDDFIFGMDASSLLVEENSGVKYYDFNGNEQDPLKTFADSGINYIRLRVWNDPYDENGNGYGGGNNDLPTAIELGSRATEYGMRVMIDFHYSDFWADPKRQHAPKAWEGMSVDEKASALYDYTKDSLTQLLDAGVDVGMIQIGNEINYGMAGEYNQDNVIELLKSGSKAIREVSEEYGRDIDIVVHYTRITSKGDVLDLVESLVDAQLDFDMIGMSYYPFWDGGMDNMSRVLELIQERYGKKVFLAETSYCYTTEDGDGSGNSLTESDLVNGYPATPQGQASIIHDICQHVSDVGGIGVFYWEGAWIPVGPASADNSSIWEEYGSGWASSFASDYDPEDAGVYYGGCSWDNQAFFDFEGHPLESINVFNYMRYGEK</sequence>
<dbReference type="EC" id="3.2.1.89" evidence="4"/>
<dbReference type="RefSeq" id="WP_073385971.1">
    <property type="nucleotide sequence ID" value="NZ_FQXK01000007.1"/>
</dbReference>
<comment type="similarity">
    <text evidence="1 4">Belongs to the glycosyl hydrolase 53 family.</text>
</comment>